<keyword evidence="4 5" id="KW-0732">Signal</keyword>
<proteinExistence type="inferred from homology"/>
<dbReference type="CDD" id="cd08498">
    <property type="entry name" value="PBP2_NikA_DppA_OppA_like_2"/>
    <property type="match status" value="1"/>
</dbReference>
<name>A0ABS1VAT1_9PROT</name>
<feature type="domain" description="Solute-binding protein family 5" evidence="6">
    <location>
        <begin position="70"/>
        <end position="439"/>
    </location>
</feature>
<dbReference type="InterPro" id="IPR030678">
    <property type="entry name" value="Peptide/Ni-bd"/>
</dbReference>
<keyword evidence="8" id="KW-1185">Reference proteome</keyword>
<dbReference type="Gene3D" id="3.10.105.10">
    <property type="entry name" value="Dipeptide-binding Protein, Domain 3"/>
    <property type="match status" value="1"/>
</dbReference>
<dbReference type="EMBL" id="JAEUXJ010000019">
    <property type="protein sequence ID" value="MBL6458776.1"/>
    <property type="molecule type" value="Genomic_DNA"/>
</dbReference>
<dbReference type="PANTHER" id="PTHR30290:SF9">
    <property type="entry name" value="OLIGOPEPTIDE-BINDING PROTEIN APPA"/>
    <property type="match status" value="1"/>
</dbReference>
<dbReference type="PANTHER" id="PTHR30290">
    <property type="entry name" value="PERIPLASMIC BINDING COMPONENT OF ABC TRANSPORTER"/>
    <property type="match status" value="1"/>
</dbReference>
<feature type="signal peptide" evidence="5">
    <location>
        <begin position="1"/>
        <end position="24"/>
    </location>
</feature>
<evidence type="ECO:0000313" key="8">
    <source>
        <dbReference type="Proteomes" id="UP000606490"/>
    </source>
</evidence>
<reference evidence="7 8" key="1">
    <citation type="submission" date="2021-01" db="EMBL/GenBank/DDBJ databases">
        <title>Belnapia mucosa sp. nov. and Belnapia arida sp. nov., isolated from the Tabernas Desert (Almeria, Spain).</title>
        <authorList>
            <person name="Molina-Menor E."/>
            <person name="Vidal-Verdu A."/>
            <person name="Calonge A."/>
            <person name="Satari L."/>
            <person name="Pereto Magraner J."/>
            <person name="Porcar Miralles M."/>
        </authorList>
    </citation>
    <scope>NUCLEOTIDE SEQUENCE [LARGE SCALE GENOMIC DNA]</scope>
    <source>
        <strain evidence="7 8">T6</strain>
    </source>
</reference>
<dbReference type="Gene3D" id="3.40.190.10">
    <property type="entry name" value="Periplasmic binding protein-like II"/>
    <property type="match status" value="1"/>
</dbReference>
<dbReference type="SUPFAM" id="SSF53850">
    <property type="entry name" value="Periplasmic binding protein-like II"/>
    <property type="match status" value="1"/>
</dbReference>
<evidence type="ECO:0000256" key="4">
    <source>
        <dbReference type="ARBA" id="ARBA00022729"/>
    </source>
</evidence>
<protein>
    <submittedName>
        <fullName evidence="7">ABC transporter substrate-binding protein</fullName>
    </submittedName>
</protein>
<dbReference type="Proteomes" id="UP000606490">
    <property type="component" value="Unassembled WGS sequence"/>
</dbReference>
<dbReference type="Gene3D" id="3.90.76.10">
    <property type="entry name" value="Dipeptide-binding Protein, Domain 1"/>
    <property type="match status" value="1"/>
</dbReference>
<organism evidence="7 8">
    <name type="scientific">Belnapia mucosa</name>
    <dbReference type="NCBI Taxonomy" id="2804532"/>
    <lineage>
        <taxon>Bacteria</taxon>
        <taxon>Pseudomonadati</taxon>
        <taxon>Pseudomonadota</taxon>
        <taxon>Alphaproteobacteria</taxon>
        <taxon>Acetobacterales</taxon>
        <taxon>Roseomonadaceae</taxon>
        <taxon>Belnapia</taxon>
    </lineage>
</organism>
<keyword evidence="3" id="KW-0813">Transport</keyword>
<dbReference type="Pfam" id="PF00496">
    <property type="entry name" value="SBP_bac_5"/>
    <property type="match status" value="1"/>
</dbReference>
<feature type="chain" id="PRO_5046424241" evidence="5">
    <location>
        <begin position="25"/>
        <end position="529"/>
    </location>
</feature>
<evidence type="ECO:0000259" key="6">
    <source>
        <dbReference type="Pfam" id="PF00496"/>
    </source>
</evidence>
<dbReference type="InterPro" id="IPR000914">
    <property type="entry name" value="SBP_5_dom"/>
</dbReference>
<sequence>MNRMLRMPALAVASLLALSPAAWAADQVLRMGVGAQVTSIDPHFHNISPNNAFASMVFDELVGLDAQLRPQPALALSWRPIGEDVWEIRLRPGVTFSNGSPFTADDVAFTFSRIPAVQNSPGSFMTYIQWVRSVEVVDPLTLRLHTDGPFPLVAPNLGSVPILDRETHAGMTTSDFNSGKAAIGTGPFRVTSIRLGDRIELERSEGHWGRRPAWDRVDYRMITNDATRTAALLAGDVDIIDQVPTGDIARLRRDPRVRITEADSLRLMFLVLDQARGVTPFVTGPEGQPLDRNPLQDARVRHALAMAVDRPAIVSRVMEGAATATTQFMPAGTYGYAPDLPVRPVDPEAARRLLAEAGYPQGFRLVLHGSNDRYLNDARIVQAIGQMWSRIGVRTAVEVAPYASFVTRASRQEFSAYMVSWGSSTGEPLTGLRSVLATYDQQRGTGSVNRSRYSNPALDALLGTAARELDDSRREAILQDAARLMVRETAIIPLHVQKNTWASRQGFVHEPRVDERSRAQDVRPAAASE</sequence>
<evidence type="ECO:0000256" key="3">
    <source>
        <dbReference type="ARBA" id="ARBA00022448"/>
    </source>
</evidence>
<evidence type="ECO:0000256" key="2">
    <source>
        <dbReference type="ARBA" id="ARBA00005695"/>
    </source>
</evidence>
<dbReference type="InterPro" id="IPR039424">
    <property type="entry name" value="SBP_5"/>
</dbReference>
<evidence type="ECO:0000256" key="1">
    <source>
        <dbReference type="ARBA" id="ARBA00004418"/>
    </source>
</evidence>
<comment type="caution">
    <text evidence="7">The sequence shown here is derived from an EMBL/GenBank/DDBJ whole genome shotgun (WGS) entry which is preliminary data.</text>
</comment>
<comment type="similarity">
    <text evidence="2">Belongs to the bacterial solute-binding protein 5 family.</text>
</comment>
<accession>A0ABS1VAT1</accession>
<dbReference type="PIRSF" id="PIRSF002741">
    <property type="entry name" value="MppA"/>
    <property type="match status" value="1"/>
</dbReference>
<evidence type="ECO:0000313" key="7">
    <source>
        <dbReference type="EMBL" id="MBL6458776.1"/>
    </source>
</evidence>
<dbReference type="RefSeq" id="WP_202828517.1">
    <property type="nucleotide sequence ID" value="NZ_JAEUXJ010000019.1"/>
</dbReference>
<comment type="subcellular location">
    <subcellularLocation>
        <location evidence="1">Periplasm</location>
    </subcellularLocation>
</comment>
<gene>
    <name evidence="7" type="ORF">JMJ55_25920</name>
</gene>
<evidence type="ECO:0000256" key="5">
    <source>
        <dbReference type="SAM" id="SignalP"/>
    </source>
</evidence>